<evidence type="ECO:0000313" key="4">
    <source>
        <dbReference type="EMBL" id="PAA68004.1"/>
    </source>
</evidence>
<evidence type="ECO:0000256" key="1">
    <source>
        <dbReference type="ARBA" id="ARBA00023186"/>
    </source>
</evidence>
<dbReference type="PROSITE" id="PS50076">
    <property type="entry name" value="DNAJ_2"/>
    <property type="match status" value="1"/>
</dbReference>
<evidence type="ECO:0000256" key="2">
    <source>
        <dbReference type="SAM" id="MobiDB-lite"/>
    </source>
</evidence>
<keyword evidence="1" id="KW-0143">Chaperone</keyword>
<dbReference type="InterPro" id="IPR043183">
    <property type="entry name" value="DNJB2/6-like"/>
</dbReference>
<dbReference type="Pfam" id="PF00226">
    <property type="entry name" value="DnaJ"/>
    <property type="match status" value="1"/>
</dbReference>
<reference evidence="4 5" key="1">
    <citation type="submission" date="2017-06" db="EMBL/GenBank/DDBJ databases">
        <title>A platform for efficient transgenesis in Macrostomum lignano, a flatworm model organism for stem cell research.</title>
        <authorList>
            <person name="Berezikov E."/>
        </authorList>
    </citation>
    <scope>NUCLEOTIDE SEQUENCE [LARGE SCALE GENOMIC DNA]</scope>
    <source>
        <strain evidence="4">DV1</strain>
        <tissue evidence="4">Whole organism</tissue>
    </source>
</reference>
<dbReference type="InterPro" id="IPR018253">
    <property type="entry name" value="DnaJ_domain_CS"/>
</dbReference>
<dbReference type="SUPFAM" id="SSF46565">
    <property type="entry name" value="Chaperone J-domain"/>
    <property type="match status" value="1"/>
</dbReference>
<dbReference type="AlphaFoldDB" id="A0A267F468"/>
<organism evidence="4 5">
    <name type="scientific">Macrostomum lignano</name>
    <dbReference type="NCBI Taxonomy" id="282301"/>
    <lineage>
        <taxon>Eukaryota</taxon>
        <taxon>Metazoa</taxon>
        <taxon>Spiralia</taxon>
        <taxon>Lophotrochozoa</taxon>
        <taxon>Platyhelminthes</taxon>
        <taxon>Rhabditophora</taxon>
        <taxon>Macrostomorpha</taxon>
        <taxon>Macrostomida</taxon>
        <taxon>Macrostomidae</taxon>
        <taxon>Macrostomum</taxon>
    </lineage>
</organism>
<gene>
    <name evidence="4" type="ORF">BOX15_Mlig032064g1</name>
</gene>
<feature type="compositionally biased region" description="Low complexity" evidence="2">
    <location>
        <begin position="283"/>
        <end position="297"/>
    </location>
</feature>
<feature type="domain" description="J" evidence="3">
    <location>
        <begin position="4"/>
        <end position="70"/>
    </location>
</feature>
<dbReference type="STRING" id="282301.A0A267F468"/>
<dbReference type="Gene3D" id="1.10.287.110">
    <property type="entry name" value="DnaJ domain"/>
    <property type="match status" value="1"/>
</dbReference>
<dbReference type="FunFam" id="1.10.287.110:FF:000021">
    <property type="entry name" value="DnaJ (Hsp40) homolog, subfamily B, member 2"/>
    <property type="match status" value="1"/>
</dbReference>
<dbReference type="SMART" id="SM00271">
    <property type="entry name" value="DnaJ"/>
    <property type="match status" value="1"/>
</dbReference>
<dbReference type="OrthoDB" id="10250354at2759"/>
<protein>
    <recommendedName>
        <fullName evidence="3">J domain-containing protein</fullName>
    </recommendedName>
</protein>
<dbReference type="CDD" id="cd06257">
    <property type="entry name" value="DnaJ"/>
    <property type="match status" value="1"/>
</dbReference>
<dbReference type="InterPro" id="IPR001623">
    <property type="entry name" value="DnaJ_domain"/>
</dbReference>
<feature type="compositionally biased region" description="Low complexity" evidence="2">
    <location>
        <begin position="259"/>
        <end position="273"/>
    </location>
</feature>
<feature type="region of interest" description="Disordered" evidence="2">
    <location>
        <begin position="249"/>
        <end position="336"/>
    </location>
</feature>
<dbReference type="PANTHER" id="PTHR45168">
    <property type="entry name" value="DNAJ HOMOLOG SUBFAMILY B MEMBER 2"/>
    <property type="match status" value="1"/>
</dbReference>
<dbReference type="GO" id="GO:0030544">
    <property type="term" value="F:Hsp70 protein binding"/>
    <property type="evidence" value="ECO:0007669"/>
    <property type="project" value="InterPro"/>
</dbReference>
<sequence length="336" mass="36631">MSDDYYAVLELTRSATEGDIRKAYRRMALRWHPDKNQDNKEEAHLKFKEISEAYEVLSDPNKRQIYDVYGKAGLETDNGSGGGGRSHSRHHAGFHHDFHSFVFRDPQEVFREFFGNRDPFSDFMFIDPFAAFGRQQHYQQQHQQQQQQQVGNLFQSNFIGFPTMQMHDPFFSFGQFGGLGSHAAVGGGGAAQFMSFSSSGLGPSTQFRSSSTSTRVVNGRQIVTKKVVENGVETVTVTENGRVVSKTVNGQAQSIEGPSGANAAASSSSSYGAGHHGYGSRAGGAAPAPRISSAHSLSGGGGRPGSSGSGGGVNKRYSHQPTADQQKRQKRREDRK</sequence>
<evidence type="ECO:0000313" key="5">
    <source>
        <dbReference type="Proteomes" id="UP000215902"/>
    </source>
</evidence>
<dbReference type="PROSITE" id="PS00636">
    <property type="entry name" value="DNAJ_1"/>
    <property type="match status" value="1"/>
</dbReference>
<comment type="caution">
    <text evidence="4">The sequence shown here is derived from an EMBL/GenBank/DDBJ whole genome shotgun (WGS) entry which is preliminary data.</text>
</comment>
<dbReference type="PANTHER" id="PTHR45168:SF3">
    <property type="entry name" value="DNAJ HEAT SHOCK PROTEIN FAMILY (HSP40) MEMBER B2"/>
    <property type="match status" value="1"/>
</dbReference>
<dbReference type="Proteomes" id="UP000215902">
    <property type="component" value="Unassembled WGS sequence"/>
</dbReference>
<dbReference type="PRINTS" id="PR00625">
    <property type="entry name" value="JDOMAIN"/>
</dbReference>
<dbReference type="EMBL" id="NIVC01001433">
    <property type="protein sequence ID" value="PAA68004.1"/>
    <property type="molecule type" value="Genomic_DNA"/>
</dbReference>
<keyword evidence="5" id="KW-1185">Reference proteome</keyword>
<name>A0A267F468_9PLAT</name>
<dbReference type="GO" id="GO:0051082">
    <property type="term" value="F:unfolded protein binding"/>
    <property type="evidence" value="ECO:0007669"/>
    <property type="project" value="InterPro"/>
</dbReference>
<feature type="compositionally biased region" description="Basic and acidic residues" evidence="2">
    <location>
        <begin position="325"/>
        <end position="336"/>
    </location>
</feature>
<proteinExistence type="predicted"/>
<dbReference type="InterPro" id="IPR036869">
    <property type="entry name" value="J_dom_sf"/>
</dbReference>
<feature type="compositionally biased region" description="Gly residues" evidence="2">
    <location>
        <begin position="298"/>
        <end position="313"/>
    </location>
</feature>
<accession>A0A267F468</accession>
<dbReference type="GO" id="GO:0005737">
    <property type="term" value="C:cytoplasm"/>
    <property type="evidence" value="ECO:0007669"/>
    <property type="project" value="UniProtKB-ARBA"/>
</dbReference>
<evidence type="ECO:0000259" key="3">
    <source>
        <dbReference type="PROSITE" id="PS50076"/>
    </source>
</evidence>